<evidence type="ECO:0000256" key="3">
    <source>
        <dbReference type="SAM" id="MobiDB-lite"/>
    </source>
</evidence>
<evidence type="ECO:0000313" key="6">
    <source>
        <dbReference type="Proteomes" id="UP001217417"/>
    </source>
</evidence>
<feature type="compositionally biased region" description="Acidic residues" evidence="3">
    <location>
        <begin position="1006"/>
        <end position="1023"/>
    </location>
</feature>
<protein>
    <submittedName>
        <fullName evidence="5">Armadillo-type protein</fullName>
    </submittedName>
</protein>
<dbReference type="InterPro" id="IPR039762">
    <property type="entry name" value="Nmd2/UPF2"/>
</dbReference>
<evidence type="ECO:0000313" key="5">
    <source>
        <dbReference type="EMBL" id="KAJ8103558.1"/>
    </source>
</evidence>
<feature type="region of interest" description="Disordered" evidence="3">
    <location>
        <begin position="958"/>
        <end position="1041"/>
    </location>
</feature>
<keyword evidence="6" id="KW-1185">Reference proteome</keyword>
<dbReference type="InterPro" id="IPR016024">
    <property type="entry name" value="ARM-type_fold"/>
</dbReference>
<dbReference type="Proteomes" id="UP001217417">
    <property type="component" value="Unassembled WGS sequence"/>
</dbReference>
<dbReference type="PANTHER" id="PTHR12839:SF7">
    <property type="entry name" value="REGULATOR OF NONSENSE TRANSCRIPTS 2"/>
    <property type="match status" value="1"/>
</dbReference>
<reference evidence="5" key="1">
    <citation type="submission" date="2023-03" db="EMBL/GenBank/DDBJ databases">
        <title>Near-Complete genome sequence of Lipomyces tetrasporous NRRL Y-64009, an oleaginous yeast capable of growing on lignocellulosic hydrolysates.</title>
        <authorList>
            <consortium name="Lawrence Berkeley National Laboratory"/>
            <person name="Jagtap S.S."/>
            <person name="Liu J.-J."/>
            <person name="Walukiewicz H.E."/>
            <person name="Pangilinan J."/>
            <person name="Lipzen A."/>
            <person name="Ahrendt S."/>
            <person name="Koriabine M."/>
            <person name="Cobaugh K."/>
            <person name="Salamov A."/>
            <person name="Yoshinaga Y."/>
            <person name="Ng V."/>
            <person name="Daum C."/>
            <person name="Grigoriev I.V."/>
            <person name="Slininger P.J."/>
            <person name="Dien B.S."/>
            <person name="Jin Y.-S."/>
            <person name="Rao C.V."/>
        </authorList>
    </citation>
    <scope>NUCLEOTIDE SEQUENCE</scope>
    <source>
        <strain evidence="5">NRRL Y-64009</strain>
    </source>
</reference>
<feature type="compositionally biased region" description="Basic and acidic residues" evidence="3">
    <location>
        <begin position="1024"/>
        <end position="1033"/>
    </location>
</feature>
<dbReference type="FunFam" id="1.25.40.180:FF:000037">
    <property type="entry name" value="Nonsense-mediated mRNA decay factor (Upf2)"/>
    <property type="match status" value="1"/>
</dbReference>
<feature type="domain" description="MIF4G" evidence="4">
    <location>
        <begin position="717"/>
        <end position="926"/>
    </location>
</feature>
<evidence type="ECO:0000259" key="4">
    <source>
        <dbReference type="SMART" id="SM00543"/>
    </source>
</evidence>
<proteinExistence type="predicted"/>
<sequence length="1174" mass="133906">MVEPSNDEDSRQQRRAALLKLNTAAWAGEKDLLKTAGSLDSSLKKNTAFIKRLRTSVNADNQAALLKEISTLTLEKYLSEIIGAAAEGFAKCRLTNDIWAAVEVTSALHQRFAKAFTPTLMLYLLRGFASPTKAQLSTLTPEQREKEDNSRLMRQRGLLRLLTEYWLCGIARTSEDARIAADSGASAEATKSSTRSKSSTAASHQSLAQQTVTTDPVPLEVLRELLSNDTKEFTYLPVASAFVKNFGSELLGVSKVRGERQELNGHVVQTEDKQKTEDTYEGVMNEALRKKFRAILESYNKSLQAFLVKQRRSIKEQERRNNAAYMRSGEIFEDRHSTFEKMVKAEEKMIASAQVYVYILSKKLMFSDGLSLADALDMDMPDLTQEVAKEVSTPSASFSFTKAGVNSSGEVSDSGIWEDEEQKKFYEELLDLRLRVPQEFFSAAKKAAIKEEASDRREDQSPEREREEDIKIDDDGNDLFDEDMALVDDNEGTAAISNPSIGAQVDLIIHRLPEMNSRETIDQLAIDFCYLNSKASRIRLIRAVQAIPKTRQDLVPMYSRFIATLNKYIPDIGTAVVKYLQREFKVLVRKRTVPSPGGPDRSISEARARNIRYIAELVKFKVVANHVTFNCIKILLDGFGRHEIETLSNLLESCGRFLLRTEETHETMAQMLQIMWKKKSAQNLDARERILLENAFYYVNPPERPGIVQKERSVIEQYVRKLVLVDLNKRTYHHILKQFRKLNWEDPETIRVIDKTFTKIWKVKYGNIHLMTLIASCLMKYHQDFIVRLVDSTLEHIRVGLELNMFKYNQQRIAQVKYLGEMYNYRIVDSPTIFDTLYTIVGFGHEGGRPQPGRFTPLDPADGYFRIRLVCTLLETCAAYFDRGSAKKKLDLFLGFFQYYVFSKLTPLPMEIEFNVHDTLQMLRPNLKVCSNLEEAATGLTEAMTAAFGELGLNYFEQEREDDDDERREGVDEDDDDDAEDDEDDEAAAAEGESGGSSEDSSGESSNDDDDEEEEDDEDEEEEDRGRGRSHPVEDEEFDREFSKMLAESLESRKSERRSAFDVPLPVMRSAQQQQQYSVVDMTGKNSEEPENRREPNLTNNVQFRLLTKRGNRQQVGRLRLRSSFEVLTNAIQIHTVEVPADSAIAVSTRMKQKAEQEERQRIKNLVLNYERSG</sequence>
<dbReference type="EMBL" id="JARPMG010000001">
    <property type="protein sequence ID" value="KAJ8103558.1"/>
    <property type="molecule type" value="Genomic_DNA"/>
</dbReference>
<feature type="compositionally biased region" description="Low complexity" evidence="3">
    <location>
        <begin position="185"/>
        <end position="203"/>
    </location>
</feature>
<dbReference type="Gene3D" id="1.25.40.180">
    <property type="match status" value="3"/>
</dbReference>
<dbReference type="RefSeq" id="XP_056047008.1">
    <property type="nucleotide sequence ID" value="XM_056185794.1"/>
</dbReference>
<dbReference type="InterPro" id="IPR003890">
    <property type="entry name" value="MIF4G-like_typ-3"/>
</dbReference>
<feature type="region of interest" description="Disordered" evidence="3">
    <location>
        <begin position="451"/>
        <end position="475"/>
    </location>
</feature>
<feature type="region of interest" description="Disordered" evidence="3">
    <location>
        <begin position="182"/>
        <end position="211"/>
    </location>
</feature>
<dbReference type="SUPFAM" id="SSF48371">
    <property type="entry name" value="ARM repeat"/>
    <property type="match status" value="2"/>
</dbReference>
<feature type="compositionally biased region" description="Basic and acidic residues" evidence="3">
    <location>
        <begin position="451"/>
        <end position="469"/>
    </location>
</feature>
<comment type="subcellular location">
    <subcellularLocation>
        <location evidence="1">Cytoplasm</location>
    </subcellularLocation>
</comment>
<dbReference type="GO" id="GO:0000184">
    <property type="term" value="P:nuclear-transcribed mRNA catabolic process, nonsense-mediated decay"/>
    <property type="evidence" value="ECO:0007669"/>
    <property type="project" value="InterPro"/>
</dbReference>
<dbReference type="GeneID" id="80880960"/>
<comment type="caution">
    <text evidence="5">The sequence shown here is derived from an EMBL/GenBank/DDBJ whole genome shotgun (WGS) entry which is preliminary data.</text>
</comment>
<evidence type="ECO:0000256" key="2">
    <source>
        <dbReference type="ARBA" id="ARBA00022490"/>
    </source>
</evidence>
<accession>A0AAD7QY38</accession>
<evidence type="ECO:0000256" key="1">
    <source>
        <dbReference type="ARBA" id="ARBA00004496"/>
    </source>
</evidence>
<dbReference type="SMART" id="SM00543">
    <property type="entry name" value="MIF4G"/>
    <property type="match status" value="3"/>
</dbReference>
<dbReference type="Pfam" id="PF04050">
    <property type="entry name" value="Upf2"/>
    <property type="match status" value="2"/>
</dbReference>
<feature type="compositionally biased region" description="Low complexity" evidence="3">
    <location>
        <begin position="989"/>
        <end position="1005"/>
    </location>
</feature>
<dbReference type="Pfam" id="PF02854">
    <property type="entry name" value="MIF4G"/>
    <property type="match status" value="2"/>
</dbReference>
<feature type="domain" description="MIF4G" evidence="4">
    <location>
        <begin position="506"/>
        <end position="702"/>
    </location>
</feature>
<dbReference type="GO" id="GO:0035145">
    <property type="term" value="C:exon-exon junction complex"/>
    <property type="evidence" value="ECO:0007669"/>
    <property type="project" value="TreeGrafter"/>
</dbReference>
<dbReference type="GO" id="GO:0005737">
    <property type="term" value="C:cytoplasm"/>
    <property type="evidence" value="ECO:0007669"/>
    <property type="project" value="UniProtKB-SubCell"/>
</dbReference>
<organism evidence="5 6">
    <name type="scientific">Lipomyces tetrasporus</name>
    <dbReference type="NCBI Taxonomy" id="54092"/>
    <lineage>
        <taxon>Eukaryota</taxon>
        <taxon>Fungi</taxon>
        <taxon>Dikarya</taxon>
        <taxon>Ascomycota</taxon>
        <taxon>Saccharomycotina</taxon>
        <taxon>Lipomycetes</taxon>
        <taxon>Lipomycetales</taxon>
        <taxon>Lipomycetaceae</taxon>
        <taxon>Lipomyces</taxon>
    </lineage>
</organism>
<dbReference type="InterPro" id="IPR007193">
    <property type="entry name" value="Upf2/Nmd2_C"/>
</dbReference>
<dbReference type="GO" id="GO:0003723">
    <property type="term" value="F:RNA binding"/>
    <property type="evidence" value="ECO:0007669"/>
    <property type="project" value="InterPro"/>
</dbReference>
<gene>
    <name evidence="5" type="ORF">POJ06DRAFT_234562</name>
</gene>
<name>A0AAD7QY38_9ASCO</name>
<dbReference type="PANTHER" id="PTHR12839">
    <property type="entry name" value="NONSENSE-MEDIATED MRNA DECAY PROTEIN 2 UP-FRAMESHIFT SUPPRESSOR 2"/>
    <property type="match status" value="1"/>
</dbReference>
<feature type="domain" description="MIF4G" evidence="4">
    <location>
        <begin position="43"/>
        <end position="304"/>
    </location>
</feature>
<feature type="compositionally biased region" description="Acidic residues" evidence="3">
    <location>
        <begin position="959"/>
        <end position="988"/>
    </location>
</feature>
<keyword evidence="2" id="KW-0963">Cytoplasm</keyword>
<dbReference type="AlphaFoldDB" id="A0AAD7QY38"/>